<accession>A0A1J4MKK4</accession>
<organism evidence="3 4">
    <name type="scientific">Cryptosporidium ubiquitum</name>
    <dbReference type="NCBI Taxonomy" id="857276"/>
    <lineage>
        <taxon>Eukaryota</taxon>
        <taxon>Sar</taxon>
        <taxon>Alveolata</taxon>
        <taxon>Apicomplexa</taxon>
        <taxon>Conoidasida</taxon>
        <taxon>Coccidia</taxon>
        <taxon>Eucoccidiorida</taxon>
        <taxon>Eimeriorina</taxon>
        <taxon>Cryptosporidiidae</taxon>
        <taxon>Cryptosporidium</taxon>
    </lineage>
</organism>
<keyword evidence="1" id="KW-0853">WD repeat</keyword>
<dbReference type="InterPro" id="IPR037590">
    <property type="entry name" value="WDR24"/>
</dbReference>
<dbReference type="Gene3D" id="2.130.10.10">
    <property type="entry name" value="YVTN repeat-like/Quinoprotein amine dehydrogenase"/>
    <property type="match status" value="1"/>
</dbReference>
<dbReference type="GO" id="GO:0016239">
    <property type="term" value="P:positive regulation of macroautophagy"/>
    <property type="evidence" value="ECO:0007669"/>
    <property type="project" value="TreeGrafter"/>
</dbReference>
<evidence type="ECO:0000256" key="2">
    <source>
        <dbReference type="ARBA" id="ARBA00022737"/>
    </source>
</evidence>
<dbReference type="PANTHER" id="PTHR46200:SF1">
    <property type="entry name" value="GATOR COMPLEX PROTEIN WDR24"/>
    <property type="match status" value="1"/>
</dbReference>
<protein>
    <submittedName>
        <fullName evidence="3">Uncharacterized protein</fullName>
    </submittedName>
</protein>
<gene>
    <name evidence="3" type="ORF">cubi_00297</name>
</gene>
<dbReference type="SMART" id="SM00320">
    <property type="entry name" value="WD40"/>
    <property type="match status" value="4"/>
</dbReference>
<reference evidence="3 4" key="1">
    <citation type="submission" date="2016-10" db="EMBL/GenBank/DDBJ databases">
        <title>Reductive evolution of mitochondrial metabolism and differential evolution of invasion-related proteins in Cryptosporidium.</title>
        <authorList>
            <person name="Liu S."/>
            <person name="Roellig D.M."/>
            <person name="Guo Y."/>
            <person name="Li N."/>
            <person name="Frace M.A."/>
            <person name="Tang K."/>
            <person name="Zhang L."/>
            <person name="Feng Y."/>
            <person name="Xiao L."/>
        </authorList>
    </citation>
    <scope>NUCLEOTIDE SEQUENCE [LARGE SCALE GENOMIC DNA]</scope>
    <source>
        <strain evidence="3">39726</strain>
    </source>
</reference>
<keyword evidence="2" id="KW-0677">Repeat</keyword>
<dbReference type="GO" id="GO:0005829">
    <property type="term" value="C:cytosol"/>
    <property type="evidence" value="ECO:0007669"/>
    <property type="project" value="TreeGrafter"/>
</dbReference>
<dbReference type="GO" id="GO:1904263">
    <property type="term" value="P:positive regulation of TORC1 signaling"/>
    <property type="evidence" value="ECO:0007669"/>
    <property type="project" value="TreeGrafter"/>
</dbReference>
<dbReference type="CDD" id="cd16693">
    <property type="entry name" value="mRING-H2-C3H3C2_WDR24"/>
    <property type="match status" value="1"/>
</dbReference>
<dbReference type="RefSeq" id="XP_028875890.1">
    <property type="nucleotide sequence ID" value="XM_029017311.1"/>
</dbReference>
<dbReference type="InterPro" id="IPR036322">
    <property type="entry name" value="WD40_repeat_dom_sf"/>
</dbReference>
<dbReference type="InterPro" id="IPR001680">
    <property type="entry name" value="WD40_rpt"/>
</dbReference>
<dbReference type="Proteomes" id="UP000186176">
    <property type="component" value="Unassembled WGS sequence"/>
</dbReference>
<sequence length="838" mass="94607">MEYDQGGTNSDHAVRCIKQLSAIPNCLSICHWSKSSEILSQRLDGEFQEEGENDSGMSNLEPMLNRVAVGGRSLLQLSTVDFDRISSFYNISRTNLVDIGWSRSSHTLLGLTLSGSANIYVGLKGRHWQMSSRFRSHNVAGCCLEWLGDSSNMFTLGFQDGEIKLVDGEALRECSGVNINSSEELCTPIWSASATSSPVRDMQSRNLGSDGLWSNNELLLAYDDGTISHLDFRAKISQCSRIQTLSKGLSCVRWNPHDNNVFSTGCRNGVQIWDIRKMDGITSVTNIKSQFVVGKARWRPGFPSQIAFCCSAIDSNIYVYDLLDPIRPIQRFSKHSDVVRDFDWLESDAIMSCGADKRLILSVWEDATKPYRRIKTSSCLYIPNFYNSMEVSQRVVFNISHEFFRRTVNKNYDNYNNLVSGQDSNNAFPDTNASNSNSNFNSSLNLEQKKQNAEFKCKVKDLMDNSDSIFKFCSERNELFKYSLYSVTGFLPDIGLVQFPGDLASILDPRCELERRIHIHELTNRKSDWMKVIHKLGIFGLAPSWSSIFSSLGSKKVYKWKNKWGPRILVYKNKSISELSGVVYVSSGRGDDPSSLLFNGNSLKNLSLEEKIECVFEFFLEVFGVRILQEQKYRHIIQRKGSQKEVFDSILNELSVQSNMNNVVICLLIVNNLLPCITPPESPVLKAYLLMQVKWTLNLVILLRKLGLFCLSAQVIKSSQIKEIRNLGRENISESNFYCGSIIQPNDQDSSNESTSYCNKQINSEKILLAKNFQPRSDLHSCLKCNSSKNICVICSEPVLGLWVGCPCCRHGGHPKHIQEWFLSNSICPSGCGHLCLY</sequence>
<dbReference type="EMBL" id="LRBP01000009">
    <property type="protein sequence ID" value="OII74744.1"/>
    <property type="molecule type" value="Genomic_DNA"/>
</dbReference>
<evidence type="ECO:0000313" key="4">
    <source>
        <dbReference type="Proteomes" id="UP000186176"/>
    </source>
</evidence>
<proteinExistence type="predicted"/>
<dbReference type="GO" id="GO:0005774">
    <property type="term" value="C:vacuolar membrane"/>
    <property type="evidence" value="ECO:0007669"/>
    <property type="project" value="TreeGrafter"/>
</dbReference>
<evidence type="ECO:0000256" key="1">
    <source>
        <dbReference type="ARBA" id="ARBA00022574"/>
    </source>
</evidence>
<evidence type="ECO:0000313" key="3">
    <source>
        <dbReference type="EMBL" id="OII74744.1"/>
    </source>
</evidence>
<dbReference type="InterPro" id="IPR015943">
    <property type="entry name" value="WD40/YVTN_repeat-like_dom_sf"/>
</dbReference>
<dbReference type="OrthoDB" id="286790at2759"/>
<comment type="caution">
    <text evidence="3">The sequence shown here is derived from an EMBL/GenBank/DDBJ whole genome shotgun (WGS) entry which is preliminary data.</text>
</comment>
<dbReference type="SUPFAM" id="SSF50978">
    <property type="entry name" value="WD40 repeat-like"/>
    <property type="match status" value="1"/>
</dbReference>
<dbReference type="AlphaFoldDB" id="A0A1J4MKK4"/>
<dbReference type="VEuPathDB" id="CryptoDB:cubi_00297"/>
<dbReference type="PANTHER" id="PTHR46200">
    <property type="entry name" value="GATOR COMPLEX PROTEIN WDR24"/>
    <property type="match status" value="1"/>
</dbReference>
<dbReference type="GeneID" id="39977090"/>
<keyword evidence="4" id="KW-1185">Reference proteome</keyword>
<dbReference type="GO" id="GO:0034198">
    <property type="term" value="P:cellular response to amino acid starvation"/>
    <property type="evidence" value="ECO:0007669"/>
    <property type="project" value="TreeGrafter"/>
</dbReference>
<dbReference type="GO" id="GO:0061700">
    <property type="term" value="C:GATOR2 complex"/>
    <property type="evidence" value="ECO:0007669"/>
    <property type="project" value="TreeGrafter"/>
</dbReference>
<name>A0A1J4MKK4_9CRYT</name>